<dbReference type="GO" id="GO:0016705">
    <property type="term" value="F:oxidoreductase activity, acting on paired donors, with incorporation or reduction of molecular oxygen"/>
    <property type="evidence" value="ECO:0007669"/>
    <property type="project" value="InterPro"/>
</dbReference>
<keyword evidence="15" id="KW-1185">Reference proteome</keyword>
<protein>
    <submittedName>
        <fullName evidence="14">Cytochrome P450</fullName>
    </submittedName>
</protein>
<proteinExistence type="inferred from homology"/>
<evidence type="ECO:0000256" key="13">
    <source>
        <dbReference type="PIRSR" id="PIRSR602401-1"/>
    </source>
</evidence>
<keyword evidence="8" id="KW-1133">Transmembrane helix</keyword>
<evidence type="ECO:0000256" key="12">
    <source>
        <dbReference type="ARBA" id="ARBA00023136"/>
    </source>
</evidence>
<keyword evidence="11" id="KW-0503">Monooxygenase</keyword>
<comment type="similarity">
    <text evidence="4">Belongs to the cytochrome P450 family.</text>
</comment>
<keyword evidence="7 13" id="KW-0479">Metal-binding</keyword>
<dbReference type="AlphaFoldDB" id="A0AAW0BDB2"/>
<evidence type="ECO:0000256" key="9">
    <source>
        <dbReference type="ARBA" id="ARBA00023002"/>
    </source>
</evidence>
<evidence type="ECO:0000256" key="3">
    <source>
        <dbReference type="ARBA" id="ARBA00004721"/>
    </source>
</evidence>
<keyword evidence="5 13" id="KW-0349">Heme</keyword>
<evidence type="ECO:0000256" key="6">
    <source>
        <dbReference type="ARBA" id="ARBA00022692"/>
    </source>
</evidence>
<dbReference type="PANTHER" id="PTHR24305">
    <property type="entry name" value="CYTOCHROME P450"/>
    <property type="match status" value="1"/>
</dbReference>
<accession>A0AAW0BDB2</accession>
<gene>
    <name evidence="14" type="ORF">R3P38DRAFT_3532261</name>
</gene>
<dbReference type="GO" id="GO:0004497">
    <property type="term" value="F:monooxygenase activity"/>
    <property type="evidence" value="ECO:0007669"/>
    <property type="project" value="UniProtKB-KW"/>
</dbReference>
<comment type="subcellular location">
    <subcellularLocation>
        <location evidence="2">Membrane</location>
    </subcellularLocation>
</comment>
<organism evidence="14 15">
    <name type="scientific">Favolaschia claudopus</name>
    <dbReference type="NCBI Taxonomy" id="2862362"/>
    <lineage>
        <taxon>Eukaryota</taxon>
        <taxon>Fungi</taxon>
        <taxon>Dikarya</taxon>
        <taxon>Basidiomycota</taxon>
        <taxon>Agaricomycotina</taxon>
        <taxon>Agaricomycetes</taxon>
        <taxon>Agaricomycetidae</taxon>
        <taxon>Agaricales</taxon>
        <taxon>Marasmiineae</taxon>
        <taxon>Mycenaceae</taxon>
        <taxon>Favolaschia</taxon>
    </lineage>
</organism>
<dbReference type="GO" id="GO:0005506">
    <property type="term" value="F:iron ion binding"/>
    <property type="evidence" value="ECO:0007669"/>
    <property type="project" value="InterPro"/>
</dbReference>
<dbReference type="InterPro" id="IPR036396">
    <property type="entry name" value="Cyt_P450_sf"/>
</dbReference>
<dbReference type="InterPro" id="IPR050121">
    <property type="entry name" value="Cytochrome_P450_monoxygenase"/>
</dbReference>
<comment type="pathway">
    <text evidence="3">Secondary metabolite biosynthesis; terpenoid biosynthesis.</text>
</comment>
<comment type="caution">
    <text evidence="14">The sequence shown here is derived from an EMBL/GenBank/DDBJ whole genome shotgun (WGS) entry which is preliminary data.</text>
</comment>
<name>A0AAW0BDB2_9AGAR</name>
<feature type="binding site" description="axial binding residue" evidence="13">
    <location>
        <position position="482"/>
    </location>
    <ligand>
        <name>heme</name>
        <dbReference type="ChEBI" id="CHEBI:30413"/>
    </ligand>
    <ligandPart>
        <name>Fe</name>
        <dbReference type="ChEBI" id="CHEBI:18248"/>
    </ligandPart>
</feature>
<dbReference type="InterPro" id="IPR001128">
    <property type="entry name" value="Cyt_P450"/>
</dbReference>
<dbReference type="PRINTS" id="PR00385">
    <property type="entry name" value="P450"/>
</dbReference>
<dbReference type="GO" id="GO:0016020">
    <property type="term" value="C:membrane"/>
    <property type="evidence" value="ECO:0007669"/>
    <property type="project" value="UniProtKB-SubCell"/>
</dbReference>
<evidence type="ECO:0000256" key="11">
    <source>
        <dbReference type="ARBA" id="ARBA00023033"/>
    </source>
</evidence>
<keyword evidence="6" id="KW-0812">Transmembrane</keyword>
<dbReference type="GO" id="GO:0020037">
    <property type="term" value="F:heme binding"/>
    <property type="evidence" value="ECO:0007669"/>
    <property type="project" value="InterPro"/>
</dbReference>
<dbReference type="PRINTS" id="PR00463">
    <property type="entry name" value="EP450I"/>
</dbReference>
<evidence type="ECO:0000256" key="8">
    <source>
        <dbReference type="ARBA" id="ARBA00022989"/>
    </source>
</evidence>
<dbReference type="Proteomes" id="UP001362999">
    <property type="component" value="Unassembled WGS sequence"/>
</dbReference>
<evidence type="ECO:0000256" key="5">
    <source>
        <dbReference type="ARBA" id="ARBA00022617"/>
    </source>
</evidence>
<evidence type="ECO:0000313" key="14">
    <source>
        <dbReference type="EMBL" id="KAK7024693.1"/>
    </source>
</evidence>
<sequence>MSPPLIFALCPLLLCLVWHVFRRLYLSFALHNVPGPPSDSFTAGNLARLHGPDGSSFHEHLEKDFNGVVRIHALLGNSQLYVCDPAALHSILIKDRECYEASSIFLSLSELLFGKGLLSTTGHEHRRYRKIMMPAFSASNLREMVAILYDVAYRLRDGLIQPQLKHRKGKQEIDLYPILSRASLESIGRAALGHSFDSLSSTESATIQIDPYVQALKSFTPIIHKLAAFLPLLPIACKVVSPAFCRRALRFLPSKTIAVFCDIIDIMESKSRALVRDKMQKIRSDRDDDSHDVMSSWVKNMKAEEESMRFTEDELVAHASMIIHAGTDTTSSALNRMIHVLALNPEVQDKLREEIIQMKELMGYDELVGLPYLDAVVRETLRLYPPVTGMTRTSTHPHTLPLSQPTIGVDGRPMDAILIPRGTEIYISIVGVNRNEAVWGPDAREFRPERWRSNGQAEGANDVRTAGVYGNMMTFAGGGRGCIGFKFVPLQLKVVISVLLRRYKFSVVDDIDRIEWKMGSPAEPKVDGCSALPIVVETLERCSP</sequence>
<evidence type="ECO:0000313" key="15">
    <source>
        <dbReference type="Proteomes" id="UP001362999"/>
    </source>
</evidence>
<dbReference type="SUPFAM" id="SSF48264">
    <property type="entry name" value="Cytochrome P450"/>
    <property type="match status" value="1"/>
</dbReference>
<dbReference type="InterPro" id="IPR002401">
    <property type="entry name" value="Cyt_P450_E_grp-I"/>
</dbReference>
<reference evidence="14 15" key="1">
    <citation type="journal article" date="2024" name="J Genomics">
        <title>Draft genome sequencing and assembly of Favolaschia claudopus CIRM-BRFM 2984 isolated from oak limbs.</title>
        <authorList>
            <person name="Navarro D."/>
            <person name="Drula E."/>
            <person name="Chaduli D."/>
            <person name="Cazenave R."/>
            <person name="Ahrendt S."/>
            <person name="Wang J."/>
            <person name="Lipzen A."/>
            <person name="Daum C."/>
            <person name="Barry K."/>
            <person name="Grigoriev I.V."/>
            <person name="Favel A."/>
            <person name="Rosso M.N."/>
            <person name="Martin F."/>
        </authorList>
    </citation>
    <scope>NUCLEOTIDE SEQUENCE [LARGE SCALE GENOMIC DNA]</scope>
    <source>
        <strain evidence="14 15">CIRM-BRFM 2984</strain>
    </source>
</reference>
<keyword evidence="9" id="KW-0560">Oxidoreductase</keyword>
<dbReference type="EMBL" id="JAWWNJ010000034">
    <property type="protein sequence ID" value="KAK7024693.1"/>
    <property type="molecule type" value="Genomic_DNA"/>
</dbReference>
<evidence type="ECO:0000256" key="7">
    <source>
        <dbReference type="ARBA" id="ARBA00022723"/>
    </source>
</evidence>
<dbReference type="Gene3D" id="1.10.630.10">
    <property type="entry name" value="Cytochrome P450"/>
    <property type="match status" value="1"/>
</dbReference>
<dbReference type="Pfam" id="PF00067">
    <property type="entry name" value="p450"/>
    <property type="match status" value="1"/>
</dbReference>
<evidence type="ECO:0000256" key="10">
    <source>
        <dbReference type="ARBA" id="ARBA00023004"/>
    </source>
</evidence>
<dbReference type="PANTHER" id="PTHR24305:SF166">
    <property type="entry name" value="CYTOCHROME P450 12A4, MITOCHONDRIAL-RELATED"/>
    <property type="match status" value="1"/>
</dbReference>
<evidence type="ECO:0000256" key="1">
    <source>
        <dbReference type="ARBA" id="ARBA00001971"/>
    </source>
</evidence>
<keyword evidence="12" id="KW-0472">Membrane</keyword>
<evidence type="ECO:0000256" key="4">
    <source>
        <dbReference type="ARBA" id="ARBA00010617"/>
    </source>
</evidence>
<evidence type="ECO:0000256" key="2">
    <source>
        <dbReference type="ARBA" id="ARBA00004370"/>
    </source>
</evidence>
<comment type="cofactor">
    <cofactor evidence="1 13">
        <name>heme</name>
        <dbReference type="ChEBI" id="CHEBI:30413"/>
    </cofactor>
</comment>
<keyword evidence="10 13" id="KW-0408">Iron</keyword>